<dbReference type="Proteomes" id="UP000314294">
    <property type="component" value="Unassembled WGS sequence"/>
</dbReference>
<protein>
    <submittedName>
        <fullName evidence="2">Uncharacterized protein</fullName>
    </submittedName>
</protein>
<reference evidence="2 3" key="1">
    <citation type="submission" date="2019-03" db="EMBL/GenBank/DDBJ databases">
        <title>First draft genome of Liparis tanakae, snailfish: a comprehensive survey of snailfish specific genes.</title>
        <authorList>
            <person name="Kim W."/>
            <person name="Song I."/>
            <person name="Jeong J.-H."/>
            <person name="Kim D."/>
            <person name="Kim S."/>
            <person name="Ryu S."/>
            <person name="Song J.Y."/>
            <person name="Lee S.K."/>
        </authorList>
    </citation>
    <scope>NUCLEOTIDE SEQUENCE [LARGE SCALE GENOMIC DNA]</scope>
    <source>
        <tissue evidence="2">Muscle</tissue>
    </source>
</reference>
<gene>
    <name evidence="2" type="ORF">EYF80_039352</name>
</gene>
<evidence type="ECO:0000256" key="1">
    <source>
        <dbReference type="SAM" id="MobiDB-lite"/>
    </source>
</evidence>
<keyword evidence="3" id="KW-1185">Reference proteome</keyword>
<feature type="region of interest" description="Disordered" evidence="1">
    <location>
        <begin position="127"/>
        <end position="158"/>
    </location>
</feature>
<dbReference type="EMBL" id="SRLO01000617">
    <property type="protein sequence ID" value="TNN50426.1"/>
    <property type="molecule type" value="Genomic_DNA"/>
</dbReference>
<organism evidence="2 3">
    <name type="scientific">Liparis tanakae</name>
    <name type="common">Tanaka's snailfish</name>
    <dbReference type="NCBI Taxonomy" id="230148"/>
    <lineage>
        <taxon>Eukaryota</taxon>
        <taxon>Metazoa</taxon>
        <taxon>Chordata</taxon>
        <taxon>Craniata</taxon>
        <taxon>Vertebrata</taxon>
        <taxon>Euteleostomi</taxon>
        <taxon>Actinopterygii</taxon>
        <taxon>Neopterygii</taxon>
        <taxon>Teleostei</taxon>
        <taxon>Neoteleostei</taxon>
        <taxon>Acanthomorphata</taxon>
        <taxon>Eupercaria</taxon>
        <taxon>Perciformes</taxon>
        <taxon>Cottioidei</taxon>
        <taxon>Cottales</taxon>
        <taxon>Liparidae</taxon>
        <taxon>Liparis</taxon>
    </lineage>
</organism>
<sequence>MQLSGEHQQTVSSAEQMTCGEKFPSANKNPAADFTLQCCFVFIVTSDALVFGFITSPVGSGSSVTFTVSTSGRLTLPALLEKQQPDNLKSNCTFYPAWDGQLRITSSICIHPAWCVTSIAASWGPPAAAAQNESNDTRAAHGGGGGRERGREEGTFHRETSPMMKHMVAAMGITAQIRPMEGL</sequence>
<proteinExistence type="predicted"/>
<name>A0A4Z2GA21_9TELE</name>
<evidence type="ECO:0000313" key="2">
    <source>
        <dbReference type="EMBL" id="TNN50426.1"/>
    </source>
</evidence>
<dbReference type="AlphaFoldDB" id="A0A4Z2GA21"/>
<evidence type="ECO:0000313" key="3">
    <source>
        <dbReference type="Proteomes" id="UP000314294"/>
    </source>
</evidence>
<feature type="compositionally biased region" description="Basic and acidic residues" evidence="1">
    <location>
        <begin position="146"/>
        <end position="158"/>
    </location>
</feature>
<comment type="caution">
    <text evidence="2">The sequence shown here is derived from an EMBL/GenBank/DDBJ whole genome shotgun (WGS) entry which is preliminary data.</text>
</comment>
<accession>A0A4Z2GA21</accession>